<keyword evidence="3" id="KW-1185">Reference proteome</keyword>
<feature type="transmembrane region" description="Helical" evidence="1">
    <location>
        <begin position="20"/>
        <end position="40"/>
    </location>
</feature>
<dbReference type="OrthoDB" id="5295180at2"/>
<keyword evidence="1" id="KW-1133">Transmembrane helix</keyword>
<keyword evidence="1" id="KW-0812">Transmembrane</keyword>
<dbReference type="EMBL" id="SRLE01000005">
    <property type="protein sequence ID" value="TGD74556.1"/>
    <property type="molecule type" value="Genomic_DNA"/>
</dbReference>
<gene>
    <name evidence="2" type="ORF">E4634_04945</name>
</gene>
<evidence type="ECO:0008006" key="4">
    <source>
        <dbReference type="Google" id="ProtNLM"/>
    </source>
</evidence>
<dbReference type="Proteomes" id="UP000298050">
    <property type="component" value="Unassembled WGS sequence"/>
</dbReference>
<dbReference type="Pfam" id="PF05751">
    <property type="entry name" value="FixH"/>
    <property type="match status" value="1"/>
</dbReference>
<sequence length="165" mass="18048">MARPIPREDSTPWYRQFWPWFLIGLPSVVVVASLTTVYIATEGADDLVDDNYYKDGLAINRELASLEQAAAAGISAALQIDGDQIVVLTQGPVDAPQLQLQLAHPMEADRDIQLTLVQSTPGEYRGRLGTDVAPRWHWNLQPAGGDAWRLEGSLSPSNFQHQGGG</sequence>
<evidence type="ECO:0000256" key="1">
    <source>
        <dbReference type="SAM" id="Phobius"/>
    </source>
</evidence>
<evidence type="ECO:0000313" key="2">
    <source>
        <dbReference type="EMBL" id="TGD74556.1"/>
    </source>
</evidence>
<evidence type="ECO:0000313" key="3">
    <source>
        <dbReference type="Proteomes" id="UP000298050"/>
    </source>
</evidence>
<dbReference type="InterPro" id="IPR008620">
    <property type="entry name" value="FixH"/>
</dbReference>
<accession>A0A4Z0M531</accession>
<keyword evidence="1" id="KW-0472">Membrane</keyword>
<comment type="caution">
    <text evidence="2">The sequence shown here is derived from an EMBL/GenBank/DDBJ whole genome shotgun (WGS) entry which is preliminary data.</text>
</comment>
<dbReference type="AlphaFoldDB" id="A0A4Z0M531"/>
<proteinExistence type="predicted"/>
<reference evidence="2 3" key="1">
    <citation type="submission" date="2019-04" db="EMBL/GenBank/DDBJ databases">
        <title>Taxonomy of novel Haliea sp. from mangrove soil of West Coast of India.</title>
        <authorList>
            <person name="Verma A."/>
            <person name="Kumar P."/>
            <person name="Krishnamurthi S."/>
        </authorList>
    </citation>
    <scope>NUCLEOTIDE SEQUENCE [LARGE SCALE GENOMIC DNA]</scope>
    <source>
        <strain evidence="2 3">SAOS-164</strain>
    </source>
</reference>
<name>A0A4Z0M531_9GAMM</name>
<dbReference type="RefSeq" id="WP_135441514.1">
    <property type="nucleotide sequence ID" value="NZ_SRLE01000005.1"/>
</dbReference>
<protein>
    <recommendedName>
        <fullName evidence="4">Nitrogen fixation protein FixH</fullName>
    </recommendedName>
</protein>
<organism evidence="2 3">
    <name type="scientific">Mangrovimicrobium sediminis</name>
    <dbReference type="NCBI Taxonomy" id="2562682"/>
    <lineage>
        <taxon>Bacteria</taxon>
        <taxon>Pseudomonadati</taxon>
        <taxon>Pseudomonadota</taxon>
        <taxon>Gammaproteobacteria</taxon>
        <taxon>Cellvibrionales</taxon>
        <taxon>Halieaceae</taxon>
        <taxon>Mangrovimicrobium</taxon>
    </lineage>
</organism>